<evidence type="ECO:0000313" key="2">
    <source>
        <dbReference type="Proteomes" id="UP001054837"/>
    </source>
</evidence>
<gene>
    <name evidence="1" type="ORF">CDAR_308541</name>
</gene>
<dbReference type="AlphaFoldDB" id="A0AAV4WWA7"/>
<proteinExistence type="predicted"/>
<dbReference type="Proteomes" id="UP001054837">
    <property type="component" value="Unassembled WGS sequence"/>
</dbReference>
<name>A0AAV4WWA7_9ARAC</name>
<keyword evidence="2" id="KW-1185">Reference proteome</keyword>
<dbReference type="EMBL" id="BPLQ01015136">
    <property type="protein sequence ID" value="GIY86084.1"/>
    <property type="molecule type" value="Genomic_DNA"/>
</dbReference>
<accession>A0AAV4WWA7</accession>
<protein>
    <submittedName>
        <fullName evidence="1">Uncharacterized protein</fullName>
    </submittedName>
</protein>
<evidence type="ECO:0000313" key="1">
    <source>
        <dbReference type="EMBL" id="GIY86084.1"/>
    </source>
</evidence>
<reference evidence="1 2" key="1">
    <citation type="submission" date="2021-06" db="EMBL/GenBank/DDBJ databases">
        <title>Caerostris darwini draft genome.</title>
        <authorList>
            <person name="Kono N."/>
            <person name="Arakawa K."/>
        </authorList>
    </citation>
    <scope>NUCLEOTIDE SEQUENCE [LARGE SCALE GENOMIC DNA]</scope>
</reference>
<comment type="caution">
    <text evidence="1">The sequence shown here is derived from an EMBL/GenBank/DDBJ whole genome shotgun (WGS) entry which is preliminary data.</text>
</comment>
<organism evidence="1 2">
    <name type="scientific">Caerostris darwini</name>
    <dbReference type="NCBI Taxonomy" id="1538125"/>
    <lineage>
        <taxon>Eukaryota</taxon>
        <taxon>Metazoa</taxon>
        <taxon>Ecdysozoa</taxon>
        <taxon>Arthropoda</taxon>
        <taxon>Chelicerata</taxon>
        <taxon>Arachnida</taxon>
        <taxon>Araneae</taxon>
        <taxon>Araneomorphae</taxon>
        <taxon>Entelegynae</taxon>
        <taxon>Araneoidea</taxon>
        <taxon>Araneidae</taxon>
        <taxon>Caerostris</taxon>
    </lineage>
</organism>
<sequence length="91" mass="9809">MFSQALTWPYYQTRTDTFSAARPVGSNKLAPSPLIATPGWNDRKATLVRGTEKKHPSPAPPSKIIDSAVAETTGNPASTGTFRTCAFIMII</sequence>